<dbReference type="EMBL" id="LDRC01000027">
    <property type="protein sequence ID" value="KTR52572.1"/>
    <property type="molecule type" value="Genomic_DNA"/>
</dbReference>
<dbReference type="Proteomes" id="UP000072763">
    <property type="component" value="Unassembled WGS sequence"/>
</dbReference>
<dbReference type="AlphaFoldDB" id="A0A147DSJ1"/>
<accession>A0A147DSJ1</accession>
<reference evidence="1 2" key="1">
    <citation type="journal article" date="2016" name="Front. Microbiol.">
        <title>Genomic Resource of Rice Seed Associated Bacteria.</title>
        <authorList>
            <person name="Midha S."/>
            <person name="Bansal K."/>
            <person name="Sharma S."/>
            <person name="Kumar N."/>
            <person name="Patil P.P."/>
            <person name="Chaudhry V."/>
            <person name="Patil P.B."/>
        </authorList>
    </citation>
    <scope>NUCLEOTIDE SEQUENCE [LARGE SCALE GENOMIC DNA]</scope>
    <source>
        <strain evidence="1 2">NS359</strain>
    </source>
</reference>
<evidence type="ECO:0000313" key="1">
    <source>
        <dbReference type="EMBL" id="KTR52572.1"/>
    </source>
</evidence>
<comment type="caution">
    <text evidence="1">The sequence shown here is derived from an EMBL/GenBank/DDBJ whole genome shotgun (WGS) entry which is preliminary data.</text>
</comment>
<organism evidence="1 2">
    <name type="scientific">Curtobacterium oceanosedimentum</name>
    <dbReference type="NCBI Taxonomy" id="465820"/>
    <lineage>
        <taxon>Bacteria</taxon>
        <taxon>Bacillati</taxon>
        <taxon>Actinomycetota</taxon>
        <taxon>Actinomycetes</taxon>
        <taxon>Micrococcales</taxon>
        <taxon>Microbacteriaceae</taxon>
        <taxon>Curtobacterium</taxon>
    </lineage>
</organism>
<gene>
    <name evidence="1" type="ORF">NS359_05850</name>
</gene>
<sequence>MHGSTTSFDAVEASAPPPVLPILSPPFWAGDRGSELVELTAQQDRVGIDDPATRNVDPLGLFTDWFGPGDRRSKPVHVPSSAGFHPRRVRVFRPSSGARRLAIDRRRFADHIRIAYTVDGETTSLSKLEHFDLALLPQLLSMREFARRLKQDNKPVATWLHTIGHHVGAESHHERSLMMIADFHPAVHFIAGQPFTMLWPVGAPLKTHTPDVMVMGPSNAPMIVDVRTPEEAADQTWVRKVPAIADALRLLGLGYAIWTGMSRPFRRNLENLTEASVPAISYDRWSRVALDLCDEPMPATELADRLDASGYQRLWSLTLIRRMLWRRVLLTDMFSPYSRSSTVWRNDA</sequence>
<evidence type="ECO:0008006" key="3">
    <source>
        <dbReference type="Google" id="ProtNLM"/>
    </source>
</evidence>
<name>A0A147DSJ1_9MICO</name>
<protein>
    <recommendedName>
        <fullName evidence="3">TnsA endonuclease N-terminal domain-containing protein</fullName>
    </recommendedName>
</protein>
<evidence type="ECO:0000313" key="2">
    <source>
        <dbReference type="Proteomes" id="UP000072763"/>
    </source>
</evidence>
<proteinExistence type="predicted"/>
<dbReference type="PATRIC" id="fig|465820.4.peg.1227"/>